<dbReference type="NCBIfam" id="TIGR00416">
    <property type="entry name" value="sms"/>
    <property type="match status" value="1"/>
</dbReference>
<evidence type="ECO:0000256" key="1">
    <source>
        <dbReference type="ARBA" id="ARBA00022723"/>
    </source>
</evidence>
<dbReference type="PROSITE" id="PS50162">
    <property type="entry name" value="RECA_2"/>
    <property type="match status" value="1"/>
</dbReference>
<evidence type="ECO:0000256" key="5">
    <source>
        <dbReference type="ARBA" id="ARBA00022801"/>
    </source>
</evidence>
<feature type="short sequence motif" description="RadA KNRFG motif" evidence="11">
    <location>
        <begin position="264"/>
        <end position="268"/>
    </location>
</feature>
<feature type="binding site" evidence="11">
    <location>
        <begin position="108"/>
        <end position="115"/>
    </location>
    <ligand>
        <name>ATP</name>
        <dbReference type="ChEBI" id="CHEBI:30616"/>
    </ligand>
</feature>
<name>A0A1M5SHP3_9BACT</name>
<feature type="domain" description="RecA family profile 1" evidence="14">
    <location>
        <begin position="79"/>
        <end position="227"/>
    </location>
</feature>
<dbReference type="GO" id="GO:0003684">
    <property type="term" value="F:damaged DNA binding"/>
    <property type="evidence" value="ECO:0007669"/>
    <property type="project" value="InterPro"/>
</dbReference>
<evidence type="ECO:0000256" key="4">
    <source>
        <dbReference type="ARBA" id="ARBA00022771"/>
    </source>
</evidence>
<dbReference type="Pfam" id="PF18073">
    <property type="entry name" value="Zn_ribbon_LapB"/>
    <property type="match status" value="1"/>
</dbReference>
<protein>
    <recommendedName>
        <fullName evidence="11 12">DNA repair protein RadA</fullName>
    </recommendedName>
</protein>
<dbReference type="PANTHER" id="PTHR32472">
    <property type="entry name" value="DNA REPAIR PROTEIN RADA"/>
    <property type="match status" value="1"/>
</dbReference>
<comment type="function">
    <text evidence="11">Plays a role in repairing double-strand DNA breaks, probably involving stabilizing or processing branched DNA or blocked replication forks.</text>
</comment>
<gene>
    <name evidence="11" type="primary">radA</name>
    <name evidence="15" type="ORF">SAMN02745199_0852</name>
</gene>
<keyword evidence="5" id="KW-0378">Hydrolase</keyword>
<comment type="domain">
    <text evidence="11">The middle region has homology to RecA with ATPase motifs including the RadA KNRFG motif, while the C-terminus is homologous to Lon protease.</text>
</comment>
<evidence type="ECO:0000256" key="2">
    <source>
        <dbReference type="ARBA" id="ARBA00022741"/>
    </source>
</evidence>
<dbReference type="GO" id="GO:0005524">
    <property type="term" value="F:ATP binding"/>
    <property type="evidence" value="ECO:0007669"/>
    <property type="project" value="UniProtKB-UniRule"/>
</dbReference>
<keyword evidence="2 11" id="KW-0547">Nucleotide-binding</keyword>
<dbReference type="Proteomes" id="UP000242592">
    <property type="component" value="Unassembled WGS sequence"/>
</dbReference>
<evidence type="ECO:0000256" key="12">
    <source>
        <dbReference type="NCBIfam" id="TIGR00416"/>
    </source>
</evidence>
<dbReference type="Gene3D" id="3.40.50.300">
    <property type="entry name" value="P-loop containing nucleotide triphosphate hydrolases"/>
    <property type="match status" value="1"/>
</dbReference>
<dbReference type="AlphaFoldDB" id="A0A1M5SHP3"/>
<dbReference type="GO" id="GO:0008270">
    <property type="term" value="F:zinc ion binding"/>
    <property type="evidence" value="ECO:0007669"/>
    <property type="project" value="UniProtKB-KW"/>
</dbReference>
<evidence type="ECO:0000256" key="10">
    <source>
        <dbReference type="ARBA" id="ARBA00023204"/>
    </source>
</evidence>
<dbReference type="SMART" id="SM00382">
    <property type="entry name" value="AAA"/>
    <property type="match status" value="1"/>
</dbReference>
<dbReference type="GO" id="GO:0005829">
    <property type="term" value="C:cytosol"/>
    <property type="evidence" value="ECO:0007669"/>
    <property type="project" value="TreeGrafter"/>
</dbReference>
<dbReference type="EMBL" id="FQXN01000003">
    <property type="protein sequence ID" value="SHH37413.1"/>
    <property type="molecule type" value="Genomic_DNA"/>
</dbReference>
<dbReference type="CDD" id="cd01121">
    <property type="entry name" value="RadA_SMS_N"/>
    <property type="match status" value="1"/>
</dbReference>
<sequence>MVRLYLNEKREIKLGWKMTRKKVVYVCENCGYESPRWFGKCPACNEWDSAKEISVETKEKLNVKKPSFFLLEEASKIKNVERLSTNYEELDTLLGGGIVSGQVILLGGEPGVGKSTLALQLSDRLSSYGDILYISGEESIAQIGLRSKRLNISSRNIYVTSDNEVETLISTIRKQNPIFIVFDSIQTIYSNSVEGVPGGVLQVRTVVEKIRKFAKESGIPALLIAHVNKEGNIAGPKLVEHIVDTVVYFEGEKTTDLRILRVMKNRFGPSGEIAVFQMLSTGLKELKEMIFVEESNMPGNVIASLFEGTKPILVQVQSLVSRDKIATARRISHGIDVRKVIILAAVISKHLNLPIDLHDIYVNVSGGLKITDPACDLAIASSILSSLFNRYLGKTVLIGEVGLDGSIRKVQNLKKRIENAKKAGYKRIIIPYDKVSGDGIIKIKTLKELYRFVIEDE</sequence>
<dbReference type="SUPFAM" id="SSF54211">
    <property type="entry name" value="Ribosomal protein S5 domain 2-like"/>
    <property type="match status" value="1"/>
</dbReference>
<keyword evidence="6 13" id="KW-0862">Zinc</keyword>
<dbReference type="PRINTS" id="PR01874">
    <property type="entry name" value="DNAREPAIRADA"/>
</dbReference>
<dbReference type="Pfam" id="PF13541">
    <property type="entry name" value="ChlI"/>
    <property type="match status" value="1"/>
</dbReference>
<dbReference type="PANTHER" id="PTHR32472:SF10">
    <property type="entry name" value="DNA REPAIR PROTEIN RADA-LIKE PROTEIN"/>
    <property type="match status" value="1"/>
</dbReference>
<evidence type="ECO:0000256" key="7">
    <source>
        <dbReference type="ARBA" id="ARBA00022840"/>
    </source>
</evidence>
<evidence type="ECO:0000313" key="16">
    <source>
        <dbReference type="Proteomes" id="UP000242592"/>
    </source>
</evidence>
<reference evidence="16" key="1">
    <citation type="submission" date="2016-11" db="EMBL/GenBank/DDBJ databases">
        <authorList>
            <person name="Varghese N."/>
            <person name="Submissions S."/>
        </authorList>
    </citation>
    <scope>NUCLEOTIDE SEQUENCE [LARGE SCALE GENOMIC DNA]</scope>
    <source>
        <strain evidence="16">DSM 15807</strain>
    </source>
</reference>
<keyword evidence="16" id="KW-1185">Reference proteome</keyword>
<keyword evidence="10 11" id="KW-0234">DNA repair</keyword>
<dbReference type="InterPro" id="IPR027417">
    <property type="entry name" value="P-loop_NTPase"/>
</dbReference>
<evidence type="ECO:0000256" key="13">
    <source>
        <dbReference type="RuleBase" id="RU003555"/>
    </source>
</evidence>
<dbReference type="InterPro" id="IPR004504">
    <property type="entry name" value="DNA_repair_RadA"/>
</dbReference>
<evidence type="ECO:0000313" key="15">
    <source>
        <dbReference type="EMBL" id="SHH37413.1"/>
    </source>
</evidence>
<dbReference type="InterPro" id="IPR003593">
    <property type="entry name" value="AAA+_ATPase"/>
</dbReference>
<comment type="function">
    <text evidence="13">DNA-dependent ATPase involved in processing of recombination intermediates, plays a role in repairing DNA breaks. Stimulates the branch migration of RecA-mediated strand transfer reactions, allowing the 3' invading strand to extend heteroduplex DNA faster. Binds ssDNA in the presence of ADP but not other nucleotides, has ATPase activity that is stimulated by ssDNA and various branched DNA structures, but inhibited by SSB. Does not have RecA's homology-searching function.</text>
</comment>
<keyword evidence="7 11" id="KW-0067">ATP-binding</keyword>
<organism evidence="15 16">
    <name type="scientific">Thermosipho atlanticus DSM 15807</name>
    <dbReference type="NCBI Taxonomy" id="1123380"/>
    <lineage>
        <taxon>Bacteria</taxon>
        <taxon>Thermotogati</taxon>
        <taxon>Thermotogota</taxon>
        <taxon>Thermotogae</taxon>
        <taxon>Thermotogales</taxon>
        <taxon>Fervidobacteriaceae</taxon>
        <taxon>Thermosipho</taxon>
    </lineage>
</organism>
<accession>A0A1M5SHP3</accession>
<evidence type="ECO:0000256" key="11">
    <source>
        <dbReference type="HAMAP-Rule" id="MF_01498"/>
    </source>
</evidence>
<keyword evidence="4 13" id="KW-0863">Zinc-finger</keyword>
<dbReference type="InterPro" id="IPR020588">
    <property type="entry name" value="RecA_ATP-bd"/>
</dbReference>
<evidence type="ECO:0000256" key="6">
    <source>
        <dbReference type="ARBA" id="ARBA00022833"/>
    </source>
</evidence>
<proteinExistence type="inferred from homology"/>
<keyword evidence="3 11" id="KW-0227">DNA damage</keyword>
<keyword evidence="8 11" id="KW-0346">Stress response</keyword>
<dbReference type="SUPFAM" id="SSF52540">
    <property type="entry name" value="P-loop containing nucleoside triphosphate hydrolases"/>
    <property type="match status" value="1"/>
</dbReference>
<evidence type="ECO:0000256" key="8">
    <source>
        <dbReference type="ARBA" id="ARBA00023016"/>
    </source>
</evidence>
<dbReference type="STRING" id="1123380.SAMN02745199_0852"/>
<evidence type="ECO:0000259" key="14">
    <source>
        <dbReference type="PROSITE" id="PS50162"/>
    </source>
</evidence>
<keyword evidence="1 11" id="KW-0479">Metal-binding</keyword>
<dbReference type="InterPro" id="IPR014721">
    <property type="entry name" value="Ribsml_uS5_D2-typ_fold_subgr"/>
</dbReference>
<evidence type="ECO:0000256" key="3">
    <source>
        <dbReference type="ARBA" id="ARBA00022763"/>
    </source>
</evidence>
<comment type="similarity">
    <text evidence="11 13">Belongs to the RecA family. RadA subfamily.</text>
</comment>
<dbReference type="HAMAP" id="MF_01498">
    <property type="entry name" value="RadA_bact"/>
    <property type="match status" value="1"/>
</dbReference>
<dbReference type="GO" id="GO:0000725">
    <property type="term" value="P:recombinational repair"/>
    <property type="evidence" value="ECO:0007669"/>
    <property type="project" value="UniProtKB-UniRule"/>
</dbReference>
<evidence type="ECO:0000256" key="9">
    <source>
        <dbReference type="ARBA" id="ARBA00023125"/>
    </source>
</evidence>
<dbReference type="InterPro" id="IPR020568">
    <property type="entry name" value="Ribosomal_Su5_D2-typ_SF"/>
</dbReference>
<feature type="region of interest" description="Lon-protease-like" evidence="11">
    <location>
        <begin position="359"/>
        <end position="457"/>
    </location>
</feature>
<dbReference type="Gene3D" id="3.30.230.10">
    <property type="match status" value="1"/>
</dbReference>
<dbReference type="GO" id="GO:0016787">
    <property type="term" value="F:hydrolase activity"/>
    <property type="evidence" value="ECO:0007669"/>
    <property type="project" value="UniProtKB-KW"/>
</dbReference>
<dbReference type="GO" id="GO:0140664">
    <property type="term" value="F:ATP-dependent DNA damage sensor activity"/>
    <property type="evidence" value="ECO:0007669"/>
    <property type="project" value="InterPro"/>
</dbReference>
<dbReference type="Pfam" id="PF13481">
    <property type="entry name" value="AAA_25"/>
    <property type="match status" value="1"/>
</dbReference>
<dbReference type="InterPro" id="IPR041166">
    <property type="entry name" value="Rubredoxin_2"/>
</dbReference>
<keyword evidence="9 11" id="KW-0238">DNA-binding</keyword>